<organism evidence="2 3">
    <name type="scientific">Streptosporangium oxazolinicum</name>
    <dbReference type="NCBI Taxonomy" id="909287"/>
    <lineage>
        <taxon>Bacteria</taxon>
        <taxon>Bacillati</taxon>
        <taxon>Actinomycetota</taxon>
        <taxon>Actinomycetes</taxon>
        <taxon>Streptosporangiales</taxon>
        <taxon>Streptosporangiaceae</taxon>
        <taxon>Streptosporangium</taxon>
    </lineage>
</organism>
<name>A0ABP8BHI9_9ACTN</name>
<dbReference type="EMBL" id="BAABAQ010000016">
    <property type="protein sequence ID" value="GAA4206989.1"/>
    <property type="molecule type" value="Genomic_DNA"/>
</dbReference>
<comment type="caution">
    <text evidence="2">The sequence shown here is derived from an EMBL/GenBank/DDBJ whole genome shotgun (WGS) entry which is preliminary data.</text>
</comment>
<sequence length="194" mass="21154">MTEVKEAGDKTCPNPISRFRIHPLPDRRSGQPLNSITMKLSASRPNPAITSAEGRSPGICDGNGTTERPQGRRIRGAYERPTDPGVIEEHQAGEAPILPVSARATDSPQGESTGQQRGLETDAGPGARTAERAPGYTALPAAGVPFRLSIDLTSTSKIILMLDHRHKPSYDPETWRKQAVDQRMRPSRERRSLT</sequence>
<dbReference type="Proteomes" id="UP001501251">
    <property type="component" value="Unassembled WGS sequence"/>
</dbReference>
<protein>
    <submittedName>
        <fullName evidence="2">Uncharacterized protein</fullName>
    </submittedName>
</protein>
<feature type="region of interest" description="Disordered" evidence="1">
    <location>
        <begin position="166"/>
        <end position="194"/>
    </location>
</feature>
<feature type="region of interest" description="Disordered" evidence="1">
    <location>
        <begin position="1"/>
        <end position="131"/>
    </location>
</feature>
<feature type="compositionally biased region" description="Basic and acidic residues" evidence="1">
    <location>
        <begin position="76"/>
        <end position="92"/>
    </location>
</feature>
<feature type="compositionally biased region" description="Basic and acidic residues" evidence="1">
    <location>
        <begin position="168"/>
        <end position="194"/>
    </location>
</feature>
<reference evidence="3" key="1">
    <citation type="journal article" date="2019" name="Int. J. Syst. Evol. Microbiol.">
        <title>The Global Catalogue of Microorganisms (GCM) 10K type strain sequencing project: providing services to taxonomists for standard genome sequencing and annotation.</title>
        <authorList>
            <consortium name="The Broad Institute Genomics Platform"/>
            <consortium name="The Broad Institute Genome Sequencing Center for Infectious Disease"/>
            <person name="Wu L."/>
            <person name="Ma J."/>
        </authorList>
    </citation>
    <scope>NUCLEOTIDE SEQUENCE [LARGE SCALE GENOMIC DNA]</scope>
    <source>
        <strain evidence="3">JCM 17388</strain>
    </source>
</reference>
<gene>
    <name evidence="2" type="ORF">GCM10022252_70030</name>
</gene>
<feature type="compositionally biased region" description="Polar residues" evidence="1">
    <location>
        <begin position="104"/>
        <end position="118"/>
    </location>
</feature>
<accession>A0ABP8BHI9</accession>
<evidence type="ECO:0000313" key="2">
    <source>
        <dbReference type="EMBL" id="GAA4206989.1"/>
    </source>
</evidence>
<keyword evidence="3" id="KW-1185">Reference proteome</keyword>
<evidence type="ECO:0000313" key="3">
    <source>
        <dbReference type="Proteomes" id="UP001501251"/>
    </source>
</evidence>
<evidence type="ECO:0000256" key="1">
    <source>
        <dbReference type="SAM" id="MobiDB-lite"/>
    </source>
</evidence>
<dbReference type="RefSeq" id="WP_344922527.1">
    <property type="nucleotide sequence ID" value="NZ_BAABAQ010000016.1"/>
</dbReference>
<proteinExistence type="predicted"/>
<feature type="compositionally biased region" description="Polar residues" evidence="1">
    <location>
        <begin position="31"/>
        <end position="44"/>
    </location>
</feature>